<dbReference type="KEGG" id="mtea:DK419_13040"/>
<dbReference type="OrthoDB" id="9929205at2"/>
<gene>
    <name evidence="1" type="ORF">DK419_13040</name>
</gene>
<accession>A0A2U8WPJ1</accession>
<proteinExistence type="predicted"/>
<reference evidence="1 2" key="1">
    <citation type="submission" date="2018-05" db="EMBL/GenBank/DDBJ databases">
        <title>Complete Genome Sequence of Methylobacterium sp. 17Sr1-28.</title>
        <authorList>
            <person name="Srinivasan S."/>
        </authorList>
    </citation>
    <scope>NUCLEOTIDE SEQUENCE [LARGE SCALE GENOMIC DNA]</scope>
    <source>
        <strain evidence="1 2">17Sr1-28</strain>
    </source>
</reference>
<evidence type="ECO:0000313" key="1">
    <source>
        <dbReference type="EMBL" id="AWN47122.1"/>
    </source>
</evidence>
<dbReference type="AlphaFoldDB" id="A0A2U8WPJ1"/>
<dbReference type="EMBL" id="CP029553">
    <property type="protein sequence ID" value="AWN47122.1"/>
    <property type="molecule type" value="Genomic_DNA"/>
</dbReference>
<protein>
    <submittedName>
        <fullName evidence="1">Uncharacterized protein</fullName>
    </submittedName>
</protein>
<keyword evidence="2" id="KW-1185">Reference proteome</keyword>
<dbReference type="Proteomes" id="UP000245444">
    <property type="component" value="Chromosome"/>
</dbReference>
<dbReference type="RefSeq" id="WP_109959453.1">
    <property type="nucleotide sequence ID" value="NZ_CP029553.1"/>
</dbReference>
<organism evidence="1 2">
    <name type="scientific">Methylobacterium terrae</name>
    <dbReference type="NCBI Taxonomy" id="2202827"/>
    <lineage>
        <taxon>Bacteria</taxon>
        <taxon>Pseudomonadati</taxon>
        <taxon>Pseudomonadota</taxon>
        <taxon>Alphaproteobacteria</taxon>
        <taxon>Hyphomicrobiales</taxon>
        <taxon>Methylobacteriaceae</taxon>
        <taxon>Methylobacterium</taxon>
    </lineage>
</organism>
<name>A0A2U8WPJ1_9HYPH</name>
<sequence>MTNPILFRPQRGGLAEAMAEVRTIADRADLVAHLAATLGRCGVEVTDSMVKVEPYHGFDERIGWDTYIVTVDGWGPAGFTNGPL</sequence>
<evidence type="ECO:0000313" key="2">
    <source>
        <dbReference type="Proteomes" id="UP000245444"/>
    </source>
</evidence>